<feature type="region of interest" description="Disordered" evidence="1">
    <location>
        <begin position="22"/>
        <end position="63"/>
    </location>
</feature>
<reference evidence="3 4" key="1">
    <citation type="submission" date="2019-10" db="EMBL/GenBank/DDBJ databases">
        <authorList>
            <person name="Palmer J.M."/>
        </authorList>
    </citation>
    <scope>NUCLEOTIDE SEQUENCE [LARGE SCALE GENOMIC DNA]</scope>
    <source>
        <strain evidence="3 4">TWF718</strain>
    </source>
</reference>
<feature type="domain" description="C2H2-type" evidence="2">
    <location>
        <begin position="67"/>
        <end position="88"/>
    </location>
</feature>
<proteinExistence type="predicted"/>
<sequence length="250" mass="26728">MATFSSLYNPAFLATSTMAVAHPGPSAKASQDAQHPTPTNAQPNTLDPTVPGYTVGKKRGRGNTHSCPICKKEFLNKRTLGDHSIKKHGQKAFSCDACGKRSARADNIVVHKRQCKRLRAKITNVKYEPTLTPLSPEAAMSAGSELVDVDVMNALFPELPPETFDTANFDVGQAMVSGAAHIGPELVVAEPPNTQILLEIEGAWSEFQGRMAVILASYKNRNINSQWQGFVESGLPGFGQGIGQSIGGLA</sequence>
<dbReference type="EMBL" id="JAVHNR010000009">
    <property type="protein sequence ID" value="KAK6333076.1"/>
    <property type="molecule type" value="Genomic_DNA"/>
</dbReference>
<protein>
    <recommendedName>
        <fullName evidence="2">C2H2-type domain-containing protein</fullName>
    </recommendedName>
</protein>
<evidence type="ECO:0000313" key="3">
    <source>
        <dbReference type="EMBL" id="KAK6333076.1"/>
    </source>
</evidence>
<dbReference type="AlphaFoldDB" id="A0AAN8RAB8"/>
<evidence type="ECO:0000259" key="2">
    <source>
        <dbReference type="PROSITE" id="PS00028"/>
    </source>
</evidence>
<dbReference type="Gene3D" id="3.30.160.60">
    <property type="entry name" value="Classic Zinc Finger"/>
    <property type="match status" value="1"/>
</dbReference>
<dbReference type="SUPFAM" id="SSF57667">
    <property type="entry name" value="beta-beta-alpha zinc fingers"/>
    <property type="match status" value="1"/>
</dbReference>
<evidence type="ECO:0000256" key="1">
    <source>
        <dbReference type="SAM" id="MobiDB-lite"/>
    </source>
</evidence>
<dbReference type="InterPro" id="IPR013087">
    <property type="entry name" value="Znf_C2H2_type"/>
</dbReference>
<organism evidence="3 4">
    <name type="scientific">Orbilia javanica</name>
    <dbReference type="NCBI Taxonomy" id="47235"/>
    <lineage>
        <taxon>Eukaryota</taxon>
        <taxon>Fungi</taxon>
        <taxon>Dikarya</taxon>
        <taxon>Ascomycota</taxon>
        <taxon>Pezizomycotina</taxon>
        <taxon>Orbiliomycetes</taxon>
        <taxon>Orbiliales</taxon>
        <taxon>Orbiliaceae</taxon>
        <taxon>Orbilia</taxon>
    </lineage>
</organism>
<evidence type="ECO:0000313" key="4">
    <source>
        <dbReference type="Proteomes" id="UP001313282"/>
    </source>
</evidence>
<accession>A0AAN8RAB8</accession>
<dbReference type="SMART" id="SM00355">
    <property type="entry name" value="ZnF_C2H2"/>
    <property type="match status" value="2"/>
</dbReference>
<dbReference type="PROSITE" id="PS00028">
    <property type="entry name" value="ZINC_FINGER_C2H2_1"/>
    <property type="match status" value="1"/>
</dbReference>
<comment type="caution">
    <text evidence="3">The sequence shown here is derived from an EMBL/GenBank/DDBJ whole genome shotgun (WGS) entry which is preliminary data.</text>
</comment>
<gene>
    <name evidence="3" type="ORF">TWF718_010900</name>
</gene>
<feature type="compositionally biased region" description="Polar residues" evidence="1">
    <location>
        <begin position="28"/>
        <end position="47"/>
    </location>
</feature>
<dbReference type="InterPro" id="IPR036236">
    <property type="entry name" value="Znf_C2H2_sf"/>
</dbReference>
<name>A0AAN8RAB8_9PEZI</name>
<dbReference type="Proteomes" id="UP001313282">
    <property type="component" value="Unassembled WGS sequence"/>
</dbReference>
<keyword evidence="4" id="KW-1185">Reference proteome</keyword>